<dbReference type="Proteomes" id="UP000800097">
    <property type="component" value="Unassembled WGS sequence"/>
</dbReference>
<proteinExistence type="inferred from homology"/>
<evidence type="ECO:0000313" key="5">
    <source>
        <dbReference type="EMBL" id="KAF2272333.1"/>
    </source>
</evidence>
<evidence type="ECO:0000256" key="3">
    <source>
        <dbReference type="ARBA" id="ARBA00022490"/>
    </source>
</evidence>
<dbReference type="PANTHER" id="PTHR16290">
    <property type="entry name" value="TRANSCRIPTION FACTOR SMIF DECAPPING ENZYME DCP1"/>
    <property type="match status" value="1"/>
</dbReference>
<dbReference type="GO" id="GO:0006397">
    <property type="term" value="P:mRNA processing"/>
    <property type="evidence" value="ECO:0007669"/>
    <property type="project" value="UniProtKB-KW"/>
</dbReference>
<dbReference type="Pfam" id="PF06058">
    <property type="entry name" value="DCP1"/>
    <property type="match status" value="1"/>
</dbReference>
<feature type="non-terminal residue" evidence="5">
    <location>
        <position position="1"/>
    </location>
</feature>
<dbReference type="InterPro" id="IPR011993">
    <property type="entry name" value="PH-like_dom_sf"/>
</dbReference>
<dbReference type="EMBL" id="ML986523">
    <property type="protein sequence ID" value="KAF2272333.1"/>
    <property type="molecule type" value="Genomic_DNA"/>
</dbReference>
<keyword evidence="4" id="KW-0507">mRNA processing</keyword>
<dbReference type="InterPro" id="IPR010334">
    <property type="entry name" value="Dcp1"/>
</dbReference>
<protein>
    <submittedName>
        <fullName evidence="5">PH domain-like protein</fullName>
    </submittedName>
</protein>
<sequence>PESTVMPSKPKKQAPPAVVYPTHAELEQRTRDLNLAVLRRHYPGIMAIKHTAAYMELYNVNRDTGQWEKGEIAGPVFVCRLEPTSHRPCRFSVVILSRMGLNNFEWNISGDDDMEIEGEFIILSRGDGHAGYGLWVWEPPSTANVRSNTAAAIQDAIDSVREATQLQPPQSARHAVPSQPTGHQVSLLELFGQGTGQHARDASQYAQEGGPATNDVLAQLFTKAKQDYEATGS</sequence>
<dbReference type="GeneID" id="54549225"/>
<dbReference type="AlphaFoldDB" id="A0A6A6J843"/>
<evidence type="ECO:0000313" key="6">
    <source>
        <dbReference type="Proteomes" id="UP000800097"/>
    </source>
</evidence>
<keyword evidence="3" id="KW-0963">Cytoplasm</keyword>
<dbReference type="GO" id="GO:0008047">
    <property type="term" value="F:enzyme activator activity"/>
    <property type="evidence" value="ECO:0007669"/>
    <property type="project" value="InterPro"/>
</dbReference>
<dbReference type="RefSeq" id="XP_033649872.1">
    <property type="nucleotide sequence ID" value="XM_033796050.1"/>
</dbReference>
<reference evidence="5" key="1">
    <citation type="journal article" date="2020" name="Stud. Mycol.">
        <title>101 Dothideomycetes genomes: a test case for predicting lifestyles and emergence of pathogens.</title>
        <authorList>
            <person name="Haridas S."/>
            <person name="Albert R."/>
            <person name="Binder M."/>
            <person name="Bloem J."/>
            <person name="Labutti K."/>
            <person name="Salamov A."/>
            <person name="Andreopoulos B."/>
            <person name="Baker S."/>
            <person name="Barry K."/>
            <person name="Bills G."/>
            <person name="Bluhm B."/>
            <person name="Cannon C."/>
            <person name="Castanera R."/>
            <person name="Culley D."/>
            <person name="Daum C."/>
            <person name="Ezra D."/>
            <person name="Gonzalez J."/>
            <person name="Henrissat B."/>
            <person name="Kuo A."/>
            <person name="Liang C."/>
            <person name="Lipzen A."/>
            <person name="Lutzoni F."/>
            <person name="Magnuson J."/>
            <person name="Mondo S."/>
            <person name="Nolan M."/>
            <person name="Ohm R."/>
            <person name="Pangilinan J."/>
            <person name="Park H.-J."/>
            <person name="Ramirez L."/>
            <person name="Alfaro M."/>
            <person name="Sun H."/>
            <person name="Tritt A."/>
            <person name="Yoshinaga Y."/>
            <person name="Zwiers L.-H."/>
            <person name="Turgeon B."/>
            <person name="Goodwin S."/>
            <person name="Spatafora J."/>
            <person name="Crous P."/>
            <person name="Grigoriev I."/>
        </authorList>
    </citation>
    <scope>NUCLEOTIDE SEQUENCE</scope>
    <source>
        <strain evidence="5">CBS 379.55</strain>
    </source>
</reference>
<dbReference type="GO" id="GO:0003729">
    <property type="term" value="F:mRNA binding"/>
    <property type="evidence" value="ECO:0007669"/>
    <property type="project" value="TreeGrafter"/>
</dbReference>
<keyword evidence="6" id="KW-1185">Reference proteome</keyword>
<dbReference type="Gene3D" id="2.30.29.30">
    <property type="entry name" value="Pleckstrin-homology domain (PH domain)/Phosphotyrosine-binding domain (PTB)"/>
    <property type="match status" value="1"/>
</dbReference>
<dbReference type="PANTHER" id="PTHR16290:SF0">
    <property type="entry name" value="DECAPPING PROTEIN 1, ISOFORM A"/>
    <property type="match status" value="1"/>
</dbReference>
<dbReference type="GO" id="GO:0031087">
    <property type="term" value="P:deadenylation-independent decapping of nuclear-transcribed mRNA"/>
    <property type="evidence" value="ECO:0007669"/>
    <property type="project" value="TreeGrafter"/>
</dbReference>
<organism evidence="5 6">
    <name type="scientific">Westerdykella ornata</name>
    <dbReference type="NCBI Taxonomy" id="318751"/>
    <lineage>
        <taxon>Eukaryota</taxon>
        <taxon>Fungi</taxon>
        <taxon>Dikarya</taxon>
        <taxon>Ascomycota</taxon>
        <taxon>Pezizomycotina</taxon>
        <taxon>Dothideomycetes</taxon>
        <taxon>Pleosporomycetidae</taxon>
        <taxon>Pleosporales</taxon>
        <taxon>Sporormiaceae</taxon>
        <taxon>Westerdykella</taxon>
    </lineage>
</organism>
<accession>A0A6A6J843</accession>
<dbReference type="OrthoDB" id="440673at2759"/>
<evidence type="ECO:0000256" key="4">
    <source>
        <dbReference type="ARBA" id="ARBA00022664"/>
    </source>
</evidence>
<dbReference type="GO" id="GO:0000290">
    <property type="term" value="P:deadenylation-dependent decapping of nuclear-transcribed mRNA"/>
    <property type="evidence" value="ECO:0007669"/>
    <property type="project" value="InterPro"/>
</dbReference>
<comment type="subcellular location">
    <subcellularLocation>
        <location evidence="1">Cytoplasm</location>
    </subcellularLocation>
</comment>
<dbReference type="GO" id="GO:0000932">
    <property type="term" value="C:P-body"/>
    <property type="evidence" value="ECO:0007669"/>
    <property type="project" value="TreeGrafter"/>
</dbReference>
<comment type="similarity">
    <text evidence="2">Belongs to the DCP1 family.</text>
</comment>
<gene>
    <name evidence="5" type="ORF">EI97DRAFT_386082</name>
</gene>
<evidence type="ECO:0000256" key="2">
    <source>
        <dbReference type="ARBA" id="ARBA00008778"/>
    </source>
</evidence>
<evidence type="ECO:0000256" key="1">
    <source>
        <dbReference type="ARBA" id="ARBA00004496"/>
    </source>
</evidence>
<dbReference type="SUPFAM" id="SSF50729">
    <property type="entry name" value="PH domain-like"/>
    <property type="match status" value="1"/>
</dbReference>
<name>A0A6A6J843_WESOR</name>